<dbReference type="PANTHER" id="PTHR37314">
    <property type="entry name" value="SLR0142 PROTEIN"/>
    <property type="match status" value="1"/>
</dbReference>
<keyword evidence="1" id="KW-1133">Transmembrane helix</keyword>
<dbReference type="EMBL" id="JAJNDB010000001">
    <property type="protein sequence ID" value="MCD2191976.1"/>
    <property type="molecule type" value="Genomic_DNA"/>
</dbReference>
<evidence type="ECO:0000313" key="2">
    <source>
        <dbReference type="EMBL" id="MCD2191976.1"/>
    </source>
</evidence>
<sequence>MQEHPAAATRRELPVTVALAVLTMTAGAADVIGFLSLGGVFTALQTGNVLFLAFALLGMGSTPAWRPALSLVAFTVGAALGSAVISTSGTKRWFPMVMGAEGVLLGAAGATALRVGVGSPPISPHPAVICLVALAMGLQSMAALRARVPGMSTQLIQVSLVTLVDAVVSPGGDGRRRPRDAGHLTRTRHSITIGGVFVGGLLGALLTRWGSGPALLVLAAAVLISASGYAMVPRYRPPAT</sequence>
<keyword evidence="3" id="KW-1185">Reference proteome</keyword>
<organism evidence="2 3">
    <name type="scientific">Actinomycetospora endophytica</name>
    <dbReference type="NCBI Taxonomy" id="2291215"/>
    <lineage>
        <taxon>Bacteria</taxon>
        <taxon>Bacillati</taxon>
        <taxon>Actinomycetota</taxon>
        <taxon>Actinomycetes</taxon>
        <taxon>Pseudonocardiales</taxon>
        <taxon>Pseudonocardiaceae</taxon>
        <taxon>Actinomycetospora</taxon>
    </lineage>
</organism>
<accession>A0ABS8P167</accession>
<proteinExistence type="predicted"/>
<evidence type="ECO:0000313" key="3">
    <source>
        <dbReference type="Proteomes" id="UP001199469"/>
    </source>
</evidence>
<evidence type="ECO:0000256" key="1">
    <source>
        <dbReference type="SAM" id="Phobius"/>
    </source>
</evidence>
<comment type="caution">
    <text evidence="2">The sequence shown here is derived from an EMBL/GenBank/DDBJ whole genome shotgun (WGS) entry which is preliminary data.</text>
</comment>
<dbReference type="Pfam" id="PF06912">
    <property type="entry name" value="DUF1275"/>
    <property type="match status" value="1"/>
</dbReference>
<name>A0ABS8P167_9PSEU</name>
<feature type="transmembrane region" description="Helical" evidence="1">
    <location>
        <begin position="213"/>
        <end position="232"/>
    </location>
</feature>
<protein>
    <submittedName>
        <fullName evidence="2">DUF1275 domain-containing protein</fullName>
    </submittedName>
</protein>
<feature type="transmembrane region" description="Helical" evidence="1">
    <location>
        <begin position="189"/>
        <end position="207"/>
    </location>
</feature>
<feature type="transmembrane region" description="Helical" evidence="1">
    <location>
        <begin position="69"/>
        <end position="87"/>
    </location>
</feature>
<feature type="transmembrane region" description="Helical" evidence="1">
    <location>
        <begin position="38"/>
        <end position="57"/>
    </location>
</feature>
<dbReference type="InterPro" id="IPR010699">
    <property type="entry name" value="DUF1275"/>
</dbReference>
<keyword evidence="1" id="KW-0812">Transmembrane</keyword>
<dbReference type="PANTHER" id="PTHR37314:SF4">
    <property type="entry name" value="UPF0700 TRANSMEMBRANE PROTEIN YOAK"/>
    <property type="match status" value="1"/>
</dbReference>
<dbReference type="Proteomes" id="UP001199469">
    <property type="component" value="Unassembled WGS sequence"/>
</dbReference>
<dbReference type="RefSeq" id="WP_230729668.1">
    <property type="nucleotide sequence ID" value="NZ_JAJNDB010000001.1"/>
</dbReference>
<reference evidence="2 3" key="1">
    <citation type="submission" date="2021-11" db="EMBL/GenBank/DDBJ databases">
        <title>Draft genome sequence of Actinomycetospora sp. SF1 isolated from the rhizosphere soil.</title>
        <authorList>
            <person name="Duangmal K."/>
            <person name="Chantavorakit T."/>
        </authorList>
    </citation>
    <scope>NUCLEOTIDE SEQUENCE [LARGE SCALE GENOMIC DNA]</scope>
    <source>
        <strain evidence="2 3">TBRC 5722</strain>
    </source>
</reference>
<keyword evidence="1" id="KW-0472">Membrane</keyword>
<gene>
    <name evidence="2" type="ORF">LQ327_01045</name>
</gene>
<feature type="transmembrane region" description="Helical" evidence="1">
    <location>
        <begin position="125"/>
        <end position="144"/>
    </location>
</feature>